<feature type="region of interest" description="Disordered" evidence="1">
    <location>
        <begin position="219"/>
        <end position="260"/>
    </location>
</feature>
<name>A0A7J7P230_9MAGN</name>
<accession>A0A7J7P230</accession>
<protein>
    <submittedName>
        <fullName evidence="2">Uncharacterized protein</fullName>
    </submittedName>
</protein>
<evidence type="ECO:0000313" key="3">
    <source>
        <dbReference type="Proteomes" id="UP000541444"/>
    </source>
</evidence>
<dbReference type="AlphaFoldDB" id="A0A7J7P230"/>
<gene>
    <name evidence="2" type="ORF">GIB67_027085</name>
</gene>
<reference evidence="2 3" key="1">
    <citation type="journal article" date="2020" name="IScience">
        <title>Genome Sequencing of the Endangered Kingdonia uniflora (Circaeasteraceae, Ranunculales) Reveals Potential Mechanisms of Evolutionary Specialization.</title>
        <authorList>
            <person name="Sun Y."/>
            <person name="Deng T."/>
            <person name="Zhang A."/>
            <person name="Moore M.J."/>
            <person name="Landis J.B."/>
            <person name="Lin N."/>
            <person name="Zhang H."/>
            <person name="Zhang X."/>
            <person name="Huang J."/>
            <person name="Zhang X."/>
            <person name="Sun H."/>
            <person name="Wang H."/>
        </authorList>
    </citation>
    <scope>NUCLEOTIDE SEQUENCE [LARGE SCALE GENOMIC DNA]</scope>
    <source>
        <strain evidence="2">TB1705</strain>
        <tissue evidence="2">Leaf</tissue>
    </source>
</reference>
<sequence length="260" mass="29831">MPLQVPNRNYKYYLGDRCWRQLTGEACIPLDLPLSISPHISPAALKEMKQARFLDCKQFVVGEEQESYALHWAKHTLKVGHMLTDSQRMGNIDLFGPTALRVGITPIVVTSTLVHSLSQDFSLPGETEGPDPGWYMEWTGRREMFLIAHLRDLSPMTSSYDAEELWYLTYGMRRIILAEFARDTESLQELTDENDTLRRHLDSVDEQLYAHDLQLRKGRDVQVVQRPPRGGTRTRQRRSGLRTRGGGTSRRGRGTRDDSE</sequence>
<organism evidence="2 3">
    <name type="scientific">Kingdonia uniflora</name>
    <dbReference type="NCBI Taxonomy" id="39325"/>
    <lineage>
        <taxon>Eukaryota</taxon>
        <taxon>Viridiplantae</taxon>
        <taxon>Streptophyta</taxon>
        <taxon>Embryophyta</taxon>
        <taxon>Tracheophyta</taxon>
        <taxon>Spermatophyta</taxon>
        <taxon>Magnoliopsida</taxon>
        <taxon>Ranunculales</taxon>
        <taxon>Circaeasteraceae</taxon>
        <taxon>Kingdonia</taxon>
    </lineage>
</organism>
<proteinExistence type="predicted"/>
<keyword evidence="3" id="KW-1185">Reference proteome</keyword>
<feature type="compositionally biased region" description="Basic residues" evidence="1">
    <location>
        <begin position="232"/>
        <end position="241"/>
    </location>
</feature>
<evidence type="ECO:0000313" key="2">
    <source>
        <dbReference type="EMBL" id="KAF6173390.1"/>
    </source>
</evidence>
<evidence type="ECO:0000256" key="1">
    <source>
        <dbReference type="SAM" id="MobiDB-lite"/>
    </source>
</evidence>
<comment type="caution">
    <text evidence="2">The sequence shown here is derived from an EMBL/GenBank/DDBJ whole genome shotgun (WGS) entry which is preliminary data.</text>
</comment>
<dbReference type="EMBL" id="JACGCM010000347">
    <property type="protein sequence ID" value="KAF6173390.1"/>
    <property type="molecule type" value="Genomic_DNA"/>
</dbReference>
<dbReference type="Proteomes" id="UP000541444">
    <property type="component" value="Unassembled WGS sequence"/>
</dbReference>